<dbReference type="Proteomes" id="UP000028022">
    <property type="component" value="Unassembled WGS sequence"/>
</dbReference>
<evidence type="ECO:0000313" key="2">
    <source>
        <dbReference type="EMBL" id="KEQ48938.1"/>
    </source>
</evidence>
<reference evidence="2 3" key="1">
    <citation type="submission" date="2014-05" db="EMBL/GenBank/DDBJ databases">
        <authorList>
            <person name="Daugherty S.C."/>
            <person name="Tallon L.J."/>
            <person name="Sadzewicz L."/>
            <person name="Kilian M."/>
            <person name="Tettelin H."/>
        </authorList>
    </citation>
    <scope>NUCLEOTIDE SEQUENCE [LARGE SCALE GENOMIC DNA]</scope>
    <source>
        <strain evidence="2 3">SK608</strain>
    </source>
</reference>
<dbReference type="Pfam" id="PF04233">
    <property type="entry name" value="Phage_Mu_F"/>
    <property type="match status" value="1"/>
</dbReference>
<evidence type="ECO:0000259" key="1">
    <source>
        <dbReference type="Pfam" id="PF04233"/>
    </source>
</evidence>
<dbReference type="EMBL" id="JPFZ01000007">
    <property type="protein sequence ID" value="KEQ48938.1"/>
    <property type="molecule type" value="Genomic_DNA"/>
</dbReference>
<name>A0A081R165_STRMT</name>
<dbReference type="NCBIfam" id="TIGR01641">
    <property type="entry name" value="phageSPP1_gp7"/>
    <property type="match status" value="1"/>
</dbReference>
<gene>
    <name evidence="2" type="ORF">SK608_0236</name>
</gene>
<proteinExistence type="predicted"/>
<organism evidence="2 3">
    <name type="scientific">Streptococcus mitis</name>
    <dbReference type="NCBI Taxonomy" id="28037"/>
    <lineage>
        <taxon>Bacteria</taxon>
        <taxon>Bacillati</taxon>
        <taxon>Bacillota</taxon>
        <taxon>Bacilli</taxon>
        <taxon>Lactobacillales</taxon>
        <taxon>Streptococcaceae</taxon>
        <taxon>Streptococcus</taxon>
        <taxon>Streptococcus mitis group</taxon>
    </lineage>
</organism>
<feature type="domain" description="Phage head morphogenesis" evidence="1">
    <location>
        <begin position="206"/>
        <end position="310"/>
    </location>
</feature>
<evidence type="ECO:0000313" key="3">
    <source>
        <dbReference type="Proteomes" id="UP000028022"/>
    </source>
</evidence>
<accession>A0A081R165</accession>
<protein>
    <submittedName>
        <fullName evidence="2">Phage head morphogenesis, SPP1 gp7 family domain protein</fullName>
    </submittedName>
</protein>
<dbReference type="InterPro" id="IPR006528">
    <property type="entry name" value="Phage_head_morphogenesis_dom"/>
</dbReference>
<comment type="caution">
    <text evidence="2">The sequence shown here is derived from an EMBL/GenBank/DDBJ whole genome shotgun (WGS) entry which is preliminary data.</text>
</comment>
<sequence length="517" mass="60338">MSRKLNKEEKIAFIESLDDLSREEKDRLLYELAQIDDLGEIIDYIDNLYHRTLKRITGRLEAFERVSKNRSDSLPFYLLSLTKADQLKTKQEIAGFVKKHPDLTEWSRSIKVKTNADALFAGVEMDIAEMTGKINKRIETHLKQTYQETYLNRAYNYHKQTKREPNFKPERLEEEYLQKAINENFKGKRFSERVWGSNMDELVSRVESLVTNDLNRGYPIDQSSKLLAIEFERARNRAVTVLQTETNGIQAQATLDEYQDDNIKKYRYLATLEVHTCPICGELDGKVFPVKDAEKGVNYPTMHPHCRCTTVPALEKGGKRYARDIETGKGYEVESGQTFKDWRKQQLDKYGQTAIKDKLQAERLERDRVRRTKEQFIAYRQVLGSQNMPKTFAGFYNLKYNDVEGYKELKDRIRWAKSKFPTEKSLNGHFKSHGKEFGAESPEEYQQLARNLLSSVVSKNIIGYDTGERRVRFNRETGTIAIGKRNASGKARITTMFKPDDGEEYYHDDYKKEYNND</sequence>
<dbReference type="AlphaFoldDB" id="A0A081R165"/>